<dbReference type="SUPFAM" id="SSF53850">
    <property type="entry name" value="Periplasmic binding protein-like II"/>
    <property type="match status" value="1"/>
</dbReference>
<dbReference type="InterPro" id="IPR001638">
    <property type="entry name" value="Solute-binding_3/MltF_N"/>
</dbReference>
<accession>A0A849P3K1</accession>
<dbReference type="InterPro" id="IPR018313">
    <property type="entry name" value="SBP_3_CS"/>
</dbReference>
<sequence length="261" mass="28429">MRSVLLTLGLAFGLTGTAVAQNYTEIKFGTESGYAPFEYKNEKGELVGFDIDVGNAICEKLKAKCTWVEQPFDSLIPGLQARKFDIIHASLTHNEAREKVINFSESVYAIPTQLIAKKGSGVVPTIESLKSLRVGALQGSAQEAFAKQVWGKEGVKIVSYQDQDQTFVDLLAGRIDVVIAEKPNGIAGLLNKPEGKDYEFVGEQLEHPLLANRIGLGLRKQDKQLKADVDAAIAELQKEGVITALAKKYFAEGELDFLGAK</sequence>
<evidence type="ECO:0000256" key="1">
    <source>
        <dbReference type="ARBA" id="ARBA00004196"/>
    </source>
</evidence>
<dbReference type="Proteomes" id="UP000537862">
    <property type="component" value="Unassembled WGS sequence"/>
</dbReference>
<dbReference type="PANTHER" id="PTHR35936">
    <property type="entry name" value="MEMBRANE-BOUND LYTIC MUREIN TRANSGLYCOSYLASE F"/>
    <property type="match status" value="1"/>
</dbReference>
<evidence type="ECO:0000256" key="5">
    <source>
        <dbReference type="SAM" id="SignalP"/>
    </source>
</evidence>
<dbReference type="EMBL" id="JABGBN010000007">
    <property type="protein sequence ID" value="NOL52239.1"/>
    <property type="molecule type" value="Genomic_DNA"/>
</dbReference>
<proteinExistence type="inferred from homology"/>
<dbReference type="PROSITE" id="PS01039">
    <property type="entry name" value="SBP_BACTERIAL_3"/>
    <property type="match status" value="1"/>
</dbReference>
<evidence type="ECO:0000256" key="3">
    <source>
        <dbReference type="ARBA" id="ARBA00022729"/>
    </source>
</evidence>
<gene>
    <name evidence="7" type="ORF">HKX39_08695</name>
</gene>
<name>A0A849P3K1_9BURK</name>
<dbReference type="Pfam" id="PF00497">
    <property type="entry name" value="SBP_bac_3"/>
    <property type="match status" value="1"/>
</dbReference>
<dbReference type="Gene3D" id="3.40.190.10">
    <property type="entry name" value="Periplasmic binding protein-like II"/>
    <property type="match status" value="2"/>
</dbReference>
<dbReference type="AlphaFoldDB" id="A0A849P3K1"/>
<dbReference type="RefSeq" id="WP_171680931.1">
    <property type="nucleotide sequence ID" value="NZ_JABGBN010000007.1"/>
</dbReference>
<feature type="signal peptide" evidence="5">
    <location>
        <begin position="1"/>
        <end position="20"/>
    </location>
</feature>
<keyword evidence="3 5" id="KW-0732">Signal</keyword>
<organism evidence="7 8">
    <name type="scientific">Pelistega suis</name>
    <dbReference type="NCBI Taxonomy" id="1631957"/>
    <lineage>
        <taxon>Bacteria</taxon>
        <taxon>Pseudomonadati</taxon>
        <taxon>Pseudomonadota</taxon>
        <taxon>Betaproteobacteria</taxon>
        <taxon>Burkholderiales</taxon>
        <taxon>Alcaligenaceae</taxon>
        <taxon>Pelistega</taxon>
    </lineage>
</organism>
<evidence type="ECO:0000256" key="2">
    <source>
        <dbReference type="ARBA" id="ARBA00010333"/>
    </source>
</evidence>
<reference evidence="7 8" key="1">
    <citation type="submission" date="2020-05" db="EMBL/GenBank/DDBJ databases">
        <authorList>
            <person name="Niu N."/>
        </authorList>
    </citation>
    <scope>NUCLEOTIDE SEQUENCE [LARGE SCALE GENOMIC DNA]</scope>
    <source>
        <strain evidence="7 8">3340-03</strain>
    </source>
</reference>
<comment type="similarity">
    <text evidence="2 4">Belongs to the bacterial solute-binding protein 3 family.</text>
</comment>
<evidence type="ECO:0000259" key="6">
    <source>
        <dbReference type="SMART" id="SM00062"/>
    </source>
</evidence>
<evidence type="ECO:0000313" key="8">
    <source>
        <dbReference type="Proteomes" id="UP000537862"/>
    </source>
</evidence>
<feature type="domain" description="Solute-binding protein family 3/N-terminal" evidence="6">
    <location>
        <begin position="25"/>
        <end position="253"/>
    </location>
</feature>
<dbReference type="GO" id="GO:0030313">
    <property type="term" value="C:cell envelope"/>
    <property type="evidence" value="ECO:0007669"/>
    <property type="project" value="UniProtKB-SubCell"/>
</dbReference>
<feature type="chain" id="PRO_5032724661" evidence="5">
    <location>
        <begin position="21"/>
        <end position="261"/>
    </location>
</feature>
<evidence type="ECO:0000313" key="7">
    <source>
        <dbReference type="EMBL" id="NOL52239.1"/>
    </source>
</evidence>
<comment type="caution">
    <text evidence="7">The sequence shown here is derived from an EMBL/GenBank/DDBJ whole genome shotgun (WGS) entry which is preliminary data.</text>
</comment>
<protein>
    <submittedName>
        <fullName evidence="7">Transporter substrate-binding domain-containing protein</fullName>
    </submittedName>
</protein>
<keyword evidence="8" id="KW-1185">Reference proteome</keyword>
<dbReference type="PANTHER" id="PTHR35936:SF13">
    <property type="entry name" value="HISTIDINE-BINDING PERIPLASMIC PROTEIN"/>
    <property type="match status" value="1"/>
</dbReference>
<dbReference type="SMART" id="SM00062">
    <property type="entry name" value="PBPb"/>
    <property type="match status" value="1"/>
</dbReference>
<evidence type="ECO:0000256" key="4">
    <source>
        <dbReference type="RuleBase" id="RU003744"/>
    </source>
</evidence>
<comment type="subcellular location">
    <subcellularLocation>
        <location evidence="1">Cell envelope</location>
    </subcellularLocation>
</comment>